<evidence type="ECO:0000256" key="4">
    <source>
        <dbReference type="PROSITE-ProRule" id="PRU00169"/>
    </source>
</evidence>
<dbReference type="PROSITE" id="PS50043">
    <property type="entry name" value="HTH_LUXR_2"/>
    <property type="match status" value="1"/>
</dbReference>
<comment type="caution">
    <text evidence="4">Lacks conserved residue(s) required for the propagation of feature annotation.</text>
</comment>
<dbReference type="InterPro" id="IPR016032">
    <property type="entry name" value="Sig_transdc_resp-reg_C-effctor"/>
</dbReference>
<evidence type="ECO:0000259" key="5">
    <source>
        <dbReference type="PROSITE" id="PS50043"/>
    </source>
</evidence>
<dbReference type="PANTHER" id="PTHR43214:SF41">
    <property type="entry name" value="NITRATE_NITRITE RESPONSE REGULATOR PROTEIN NARP"/>
    <property type="match status" value="1"/>
</dbReference>
<dbReference type="Proteomes" id="UP001362100">
    <property type="component" value="Unassembled WGS sequence"/>
</dbReference>
<feature type="domain" description="Response regulatory" evidence="6">
    <location>
        <begin position="3"/>
        <end position="118"/>
    </location>
</feature>
<dbReference type="InterPro" id="IPR039420">
    <property type="entry name" value="WalR-like"/>
</dbReference>
<dbReference type="InterPro" id="IPR000792">
    <property type="entry name" value="Tscrpt_reg_LuxR_C"/>
</dbReference>
<dbReference type="PROSITE" id="PS00622">
    <property type="entry name" value="HTH_LUXR_1"/>
    <property type="match status" value="1"/>
</dbReference>
<dbReference type="PROSITE" id="PS50110">
    <property type="entry name" value="RESPONSE_REGULATORY"/>
    <property type="match status" value="1"/>
</dbReference>
<evidence type="ECO:0000256" key="1">
    <source>
        <dbReference type="ARBA" id="ARBA00023015"/>
    </source>
</evidence>
<dbReference type="SUPFAM" id="SSF46894">
    <property type="entry name" value="C-terminal effector domain of the bipartite response regulators"/>
    <property type="match status" value="1"/>
</dbReference>
<dbReference type="InterPro" id="IPR011006">
    <property type="entry name" value="CheY-like_superfamily"/>
</dbReference>
<keyword evidence="3" id="KW-0804">Transcription</keyword>
<dbReference type="Pfam" id="PF00072">
    <property type="entry name" value="Response_reg"/>
    <property type="match status" value="1"/>
</dbReference>
<gene>
    <name evidence="7" type="ORF">WH298_21365</name>
</gene>
<protein>
    <submittedName>
        <fullName evidence="7">LuxR C-terminal-related transcriptional regulator</fullName>
    </submittedName>
</protein>
<dbReference type="SMART" id="SM00448">
    <property type="entry name" value="REC"/>
    <property type="match status" value="1"/>
</dbReference>
<keyword evidence="1" id="KW-0805">Transcription regulation</keyword>
<dbReference type="PANTHER" id="PTHR43214">
    <property type="entry name" value="TWO-COMPONENT RESPONSE REGULATOR"/>
    <property type="match status" value="1"/>
</dbReference>
<dbReference type="RefSeq" id="WP_180823964.1">
    <property type="nucleotide sequence ID" value="NZ_JACAWY010000002.1"/>
</dbReference>
<reference evidence="7 8" key="1">
    <citation type="submission" date="2023-12" db="EMBL/GenBank/DDBJ databases">
        <title>Gut-associated functions are favored during microbiome assembly across C. elegans life.</title>
        <authorList>
            <person name="Zimmermann J."/>
        </authorList>
    </citation>
    <scope>NUCLEOTIDE SEQUENCE [LARGE SCALE GENOMIC DNA]</scope>
    <source>
        <strain evidence="7 8">BIGb0393</strain>
    </source>
</reference>
<feature type="domain" description="HTH luxR-type" evidence="5">
    <location>
        <begin position="141"/>
        <end position="207"/>
    </location>
</feature>
<dbReference type="SMART" id="SM00421">
    <property type="entry name" value="HTH_LUXR"/>
    <property type="match status" value="1"/>
</dbReference>
<proteinExistence type="predicted"/>
<dbReference type="InterPro" id="IPR001789">
    <property type="entry name" value="Sig_transdc_resp-reg_receiver"/>
</dbReference>
<dbReference type="Gene3D" id="1.10.10.10">
    <property type="entry name" value="Winged helix-like DNA-binding domain superfamily/Winged helix DNA-binding domain"/>
    <property type="match status" value="1"/>
</dbReference>
<dbReference type="Gene3D" id="3.40.50.2300">
    <property type="match status" value="1"/>
</dbReference>
<dbReference type="EMBL" id="JBBGZW010000002">
    <property type="protein sequence ID" value="MEJ5047743.1"/>
    <property type="molecule type" value="Genomic_DNA"/>
</dbReference>
<keyword evidence="8" id="KW-1185">Reference proteome</keyword>
<dbReference type="InterPro" id="IPR036388">
    <property type="entry name" value="WH-like_DNA-bd_sf"/>
</dbReference>
<organism evidence="7 8">
    <name type="scientific">Pantoea nemavictus</name>
    <dbReference type="NCBI Taxonomy" id="2726955"/>
    <lineage>
        <taxon>Bacteria</taxon>
        <taxon>Pseudomonadati</taxon>
        <taxon>Pseudomonadota</taxon>
        <taxon>Gammaproteobacteria</taxon>
        <taxon>Enterobacterales</taxon>
        <taxon>Erwiniaceae</taxon>
        <taxon>Pantoea</taxon>
    </lineage>
</organism>
<evidence type="ECO:0000256" key="2">
    <source>
        <dbReference type="ARBA" id="ARBA00023125"/>
    </source>
</evidence>
<dbReference type="CDD" id="cd06170">
    <property type="entry name" value="LuxR_C_like"/>
    <property type="match status" value="1"/>
</dbReference>
<dbReference type="PRINTS" id="PR00038">
    <property type="entry name" value="HTHLUXR"/>
</dbReference>
<sequence length="209" mass="22930">MNNVIIVETLEQRRRVIQSVLLTQNMRVLGSATNGYEALQLVETVAADTVIMSTELPAISAIEVLELLNKRQYTGKTILIAAQPEQQSTEAFRRCGAAALIGEDNLPQDLPRAIDAVQDGYAFFPLQTCSDVVELSASNSPHSLEDKLSAQEHKVLQFLLRGLSNSEIAQMMGLSCKTVSTYKARVLQKTQARNLVELVGKLSPATKLF</sequence>
<comment type="caution">
    <text evidence="7">The sequence shown here is derived from an EMBL/GenBank/DDBJ whole genome shotgun (WGS) entry which is preliminary data.</text>
</comment>
<keyword evidence="2" id="KW-0238">DNA-binding</keyword>
<accession>A0ABU8PYB0</accession>
<dbReference type="SUPFAM" id="SSF52172">
    <property type="entry name" value="CheY-like"/>
    <property type="match status" value="1"/>
</dbReference>
<evidence type="ECO:0000259" key="6">
    <source>
        <dbReference type="PROSITE" id="PS50110"/>
    </source>
</evidence>
<evidence type="ECO:0000313" key="7">
    <source>
        <dbReference type="EMBL" id="MEJ5047743.1"/>
    </source>
</evidence>
<evidence type="ECO:0000313" key="8">
    <source>
        <dbReference type="Proteomes" id="UP001362100"/>
    </source>
</evidence>
<name>A0ABU8PYB0_9GAMM</name>
<evidence type="ECO:0000256" key="3">
    <source>
        <dbReference type="ARBA" id="ARBA00023163"/>
    </source>
</evidence>
<dbReference type="Pfam" id="PF00196">
    <property type="entry name" value="GerE"/>
    <property type="match status" value="1"/>
</dbReference>